<keyword evidence="1" id="KW-1015">Disulfide bond</keyword>
<dbReference type="Pfam" id="PF00059">
    <property type="entry name" value="Lectin_C"/>
    <property type="match status" value="14"/>
</dbReference>
<feature type="domain" description="C-type lectin" evidence="4">
    <location>
        <begin position="1537"/>
        <end position="1662"/>
    </location>
</feature>
<organism evidence="5 6">
    <name type="scientific">Acanthaster planci</name>
    <name type="common">Crown-of-thorns starfish</name>
    <dbReference type="NCBI Taxonomy" id="133434"/>
    <lineage>
        <taxon>Eukaryota</taxon>
        <taxon>Metazoa</taxon>
        <taxon>Echinodermata</taxon>
        <taxon>Eleutherozoa</taxon>
        <taxon>Asterozoa</taxon>
        <taxon>Asteroidea</taxon>
        <taxon>Valvatacea</taxon>
        <taxon>Valvatida</taxon>
        <taxon>Acanthasteridae</taxon>
        <taxon>Acanthaster</taxon>
    </lineage>
</organism>
<gene>
    <name evidence="6" type="primary">LOC110976017</name>
</gene>
<feature type="domain" description="C-type lectin" evidence="4">
    <location>
        <begin position="1385"/>
        <end position="1507"/>
    </location>
</feature>
<dbReference type="SUPFAM" id="SSF56436">
    <property type="entry name" value="C-type lectin-like"/>
    <property type="match status" value="14"/>
</dbReference>
<proteinExistence type="predicted"/>
<evidence type="ECO:0000256" key="3">
    <source>
        <dbReference type="SAM" id="SignalP"/>
    </source>
</evidence>
<dbReference type="Gene3D" id="3.10.100.10">
    <property type="entry name" value="Mannose-Binding Protein A, subunit A"/>
    <property type="match status" value="14"/>
</dbReference>
<dbReference type="Proteomes" id="UP000694845">
    <property type="component" value="Unplaced"/>
</dbReference>
<feature type="domain" description="C-type lectin" evidence="4">
    <location>
        <begin position="1848"/>
        <end position="1965"/>
    </location>
</feature>
<feature type="domain" description="C-type lectin" evidence="4">
    <location>
        <begin position="31"/>
        <end position="157"/>
    </location>
</feature>
<sequence length="2157" mass="240433">MAGLCVWGLLLLAVAVPQVYSIGCPDDFYMFGDICLSLIRNTEKSWDDADADCKALNESASLATIKDYRVQAQIVAMMRSAKGDDIYVGLKATPSNPFFFWPDLSNPAFERWGTGQPDGYPLLTNEDYCVVLDNSNERQPGFWYDVPCTEPHKYICSMDLDVNSDGSGVPPALRCPYGFYALGDSACFGFNDTLSTYTEAEAACQALAQNPGEEIHLAMILDGYESALIETMMYSLGLDSGWIGLKSTDREFSWETGYPIVYTNWGLNEPSSENKDACVHAQTDGKNWDDTMCDDRAAYFCRFDRFGLSYPTPDPDLEKLPCPTGWVGFEENCYYFSSIKRDWGESNYRCMQSYEGSFLTSITSASESQFVLSQAQSQYPMDSSIWIGLVRSQTGNNDWSTFGWLDGSEFNYAFWSRGEPDGYPTDLLLESCGTMHITTAGAGAWSDEICQFSALYSVCKMPKQQNYTERICGDFFNSDEIQIGDYCYLPSTVTGFTTSTGTWREAENACRAKGGNLVSIHNPEEQALVRILSYGFARSYWIGLRKFGNSNFGWSDLTDFDINDYSEFPNDQLPDNLADEEECAELLIWQNGEWGTSACGNSLNFVCKRKETEGSPKPLLPDYPTTGDCPDNYFKLGNMCYSVKGTTASERKGWIAARDDCRSGKAARGWTLATVSHPGQQALMTAIIKAFEGVDMWIGLNGIGIHNQYHWSDESPLEYTAWMEGQPDNVLPITDPNSQSCVVMMNNPYDPGRWNDVTCSVPRAYLCQSPLVTPGGTPPDLPGNKCSDNRYTQYFATCFLMENTYPRTFDDARADCQSKGGNLLSLSDQYEMALLVSALYGTYPNSPLEAWIGLQSTTQTGTYEWIDDFPLEFTKWGPNEPNNNNGRCVVLTPDGYMAVRACSDTRNYFCEYPSTPPEKPQPQRGTCPGDYVELPGTDSCILFKTQNLIVHDDGDYICTTQHDGGRLPSIHSIAEDNFIAEEAKKVFLGTNVYVWLGMRRSNEGFNTWIDRSLMDFVNWKTQEPTDDRFPDNNCVRMDVNGGWEDVGCSQRSNYICQLPKKPALPTPPPTRDVIKSECPDNFYRFGDTCLTLISSDEKPWTDANDACESLNSKASLAIIKDYRTHAQIVALMRGYAGQDVYIGLKATPSFPLYVWPDDTTPTFTRWGVGQPDGYPLLTNRDYCVVMDNSNTKQPGYWYDVPCSERHRYICSMDPDPIYDGTQVPPARRCRDDFYAVGDSACFAIFTSLPSTFDEAEAACSAMSPPPGQGPQINLAMVLDGYESAVLDTMLYALGQNYAWIGMKATDREYGWVTGYPVVYTNWGLNEPSGQDNEGCVRTRIDGDNWDDTTCSDTAAYFCRYDQIGMPFPTPDPDTGNPCPSGWESFESNCYYFSDIVTDWGEANFRCLRMYEGATLASITSAAENEFVYSRANNRYPGGDFVWIGLTRVQTGNNDWRSFGWIDGSEFNYAFWSRGEPDGYPADLLVETCVTMSITTAGAGAWSDEICQFKALYSVCKMPKQQTYTSRECSGQDIEIKIGSDCYLPSTVTGMATADATWREAENICRDKGGNLVSIHSSEEQSLVRILSFGFARSYWIGLRKYGNGDFGWSDGTTFDINQYSEFPGDQLPVNLADEEECAELLIWQNGEWGTSACGNKLKYVCKRKESGSSPKDPLPDYPTGGGCPDDYFKLGKMCYSVKGASDGEGKGWIAARDDCRSGRTERGWTLATVSHPGQQALMTAIIKAFSGVDMWIGLNGIGIHNQYHWSDESPLEYTAWMEGQPDNIIPITDPNSQSCVVMMNNPDDPGSWNDVTCSVPRAYLCQSPLVTPGGTPPDPPGNQCADSRYTPYFDTCYLMDSSSQRSFGDARTNCQSRGGDLLSLFDQYEAAMLTSLLYQDDFDESAEAWIGMRRNTATGVFEWIDNYPLQFTKWGPNEPNNNNGDCVVLTRAGYWAVRGCDTIKYYYCEYPTQIPEKPGLRGGVCSGDYVELPGTDYCVVFDTPSQIQYDSGDYTCSTKHNGGVLPSVHSQAENDFILAEAKKVFGEINTKIWLGMRRDSTRFNSWSDLSLMDYANWQANEPSDDENENNKCVQMDLMSGEWADVNCNLGANYICRVRKQPGPPTRSPTQPPPTKPNSATQPVSGLLSILLSAAALLFARC</sequence>
<dbReference type="InterPro" id="IPR050111">
    <property type="entry name" value="C-type_lectin/snaclec_domain"/>
</dbReference>
<feature type="domain" description="C-type lectin" evidence="4">
    <location>
        <begin position="636"/>
        <end position="768"/>
    </location>
</feature>
<evidence type="ECO:0000256" key="1">
    <source>
        <dbReference type="ARBA" id="ARBA00023157"/>
    </source>
</evidence>
<dbReference type="CDD" id="cd00037">
    <property type="entry name" value="CLECT"/>
    <property type="match status" value="12"/>
</dbReference>
<feature type="domain" description="C-type lectin" evidence="4">
    <location>
        <begin position="183"/>
        <end position="302"/>
    </location>
</feature>
<dbReference type="InterPro" id="IPR018378">
    <property type="entry name" value="C-type_lectin_CS"/>
</dbReference>
<dbReference type="GeneID" id="110976017"/>
<feature type="domain" description="C-type lectin" evidence="4">
    <location>
        <begin position="483"/>
        <end position="608"/>
    </location>
</feature>
<feature type="domain" description="C-type lectin" evidence="4">
    <location>
        <begin position="936"/>
        <end position="1057"/>
    </location>
</feature>
<feature type="domain" description="C-type lectin" evidence="4">
    <location>
        <begin position="329"/>
        <end position="451"/>
    </location>
</feature>
<feature type="region of interest" description="Disordered" evidence="2">
    <location>
        <begin position="2114"/>
        <end position="2137"/>
    </location>
</feature>
<evidence type="ECO:0000256" key="2">
    <source>
        <dbReference type="SAM" id="MobiDB-lite"/>
    </source>
</evidence>
<name>A0A8B7XWJ4_ACAPL</name>
<evidence type="ECO:0000313" key="6">
    <source>
        <dbReference type="RefSeq" id="XP_022084627.1"/>
    </source>
</evidence>
<feature type="domain" description="C-type lectin" evidence="4">
    <location>
        <begin position="1690"/>
        <end position="1822"/>
    </location>
</feature>
<keyword evidence="3" id="KW-0732">Signal</keyword>
<dbReference type="InterPro" id="IPR016187">
    <property type="entry name" value="CTDL_fold"/>
</dbReference>
<dbReference type="OrthoDB" id="6356110at2759"/>
<feature type="chain" id="PRO_5034691104" evidence="3">
    <location>
        <begin position="22"/>
        <end position="2157"/>
    </location>
</feature>
<dbReference type="InterPro" id="IPR016186">
    <property type="entry name" value="C-type_lectin-like/link_sf"/>
</dbReference>
<protein>
    <submittedName>
        <fullName evidence="6">Macrophage mannose receptor 1-like isoform X1</fullName>
    </submittedName>
</protein>
<reference evidence="6" key="1">
    <citation type="submission" date="2025-08" db="UniProtKB">
        <authorList>
            <consortium name="RefSeq"/>
        </authorList>
    </citation>
    <scope>IDENTIFICATION</scope>
</reference>
<dbReference type="KEGG" id="aplc:110976017"/>
<dbReference type="SMART" id="SM00034">
    <property type="entry name" value="CLECT"/>
    <property type="match status" value="14"/>
</dbReference>
<dbReference type="PROSITE" id="PS00615">
    <property type="entry name" value="C_TYPE_LECTIN_1"/>
    <property type="match status" value="5"/>
</dbReference>
<feature type="signal peptide" evidence="3">
    <location>
        <begin position="1"/>
        <end position="21"/>
    </location>
</feature>
<feature type="domain" description="C-type lectin" evidence="4">
    <location>
        <begin position="794"/>
        <end position="911"/>
    </location>
</feature>
<feature type="domain" description="C-type lectin" evidence="4">
    <location>
        <begin position="1085"/>
        <end position="1211"/>
    </location>
</feature>
<accession>A0A8B7XWJ4</accession>
<evidence type="ECO:0000313" key="5">
    <source>
        <dbReference type="Proteomes" id="UP000694845"/>
    </source>
</evidence>
<feature type="domain" description="C-type lectin" evidence="4">
    <location>
        <begin position="1990"/>
        <end position="2112"/>
    </location>
</feature>
<evidence type="ECO:0000259" key="4">
    <source>
        <dbReference type="PROSITE" id="PS50041"/>
    </source>
</evidence>
<dbReference type="PANTHER" id="PTHR22803">
    <property type="entry name" value="MANNOSE, PHOSPHOLIPASE, LECTIN RECEPTOR RELATED"/>
    <property type="match status" value="1"/>
</dbReference>
<dbReference type="InterPro" id="IPR001304">
    <property type="entry name" value="C-type_lectin-like"/>
</dbReference>
<dbReference type="RefSeq" id="XP_022084627.1">
    <property type="nucleotide sequence ID" value="XM_022228935.1"/>
</dbReference>
<feature type="domain" description="C-type lectin" evidence="4">
    <location>
        <begin position="1237"/>
        <end position="1359"/>
    </location>
</feature>
<keyword evidence="5" id="KW-1185">Reference proteome</keyword>
<feature type="compositionally biased region" description="Pro residues" evidence="2">
    <location>
        <begin position="2117"/>
        <end position="2131"/>
    </location>
</feature>
<dbReference type="PROSITE" id="PS50041">
    <property type="entry name" value="C_TYPE_LECTIN_2"/>
    <property type="match status" value="14"/>
</dbReference>